<evidence type="ECO:0000313" key="3">
    <source>
        <dbReference type="Proteomes" id="UP000730482"/>
    </source>
</evidence>
<dbReference type="PANTHER" id="PTHR34293:SF1">
    <property type="entry name" value="HTH-TYPE TRANSCRIPTIONAL REGULATOR TRMBL2"/>
    <property type="match status" value="1"/>
</dbReference>
<dbReference type="InterPro" id="IPR000792">
    <property type="entry name" value="Tscrpt_reg_LuxR_C"/>
</dbReference>
<organism evidence="2 3">
    <name type="scientific">Catenulispora pinistramenti</name>
    <dbReference type="NCBI Taxonomy" id="2705254"/>
    <lineage>
        <taxon>Bacteria</taxon>
        <taxon>Bacillati</taxon>
        <taxon>Actinomycetota</taxon>
        <taxon>Actinomycetes</taxon>
        <taxon>Catenulisporales</taxon>
        <taxon>Catenulisporaceae</taxon>
        <taxon>Catenulispora</taxon>
    </lineage>
</organism>
<evidence type="ECO:0000313" key="2">
    <source>
        <dbReference type="EMBL" id="MBS2548896.1"/>
    </source>
</evidence>
<dbReference type="EMBL" id="JAAFYZ010000058">
    <property type="protein sequence ID" value="MBS2548896.1"/>
    <property type="molecule type" value="Genomic_DNA"/>
</dbReference>
<accession>A0ABS5KS66</accession>
<feature type="domain" description="HTH luxR-type" evidence="1">
    <location>
        <begin position="265"/>
        <end position="330"/>
    </location>
</feature>
<dbReference type="Pfam" id="PF00196">
    <property type="entry name" value="GerE"/>
    <property type="match status" value="1"/>
</dbReference>
<dbReference type="RefSeq" id="WP_212010474.1">
    <property type="nucleotide sequence ID" value="NZ_JAAFYZ010000058.1"/>
</dbReference>
<dbReference type="PROSITE" id="PS50043">
    <property type="entry name" value="HTH_LUXR_2"/>
    <property type="match status" value="1"/>
</dbReference>
<dbReference type="Proteomes" id="UP000730482">
    <property type="component" value="Unassembled WGS sequence"/>
</dbReference>
<keyword evidence="3" id="KW-1185">Reference proteome</keyword>
<reference evidence="2 3" key="1">
    <citation type="submission" date="2020-02" db="EMBL/GenBank/DDBJ databases">
        <title>Acidophilic actinobacteria isolated from forest soil.</title>
        <authorList>
            <person name="Golinska P."/>
        </authorList>
    </citation>
    <scope>NUCLEOTIDE SEQUENCE [LARGE SCALE GENOMIC DNA]</scope>
    <source>
        <strain evidence="2 3">NL8</strain>
    </source>
</reference>
<dbReference type="InterPro" id="IPR051797">
    <property type="entry name" value="TrmB-like"/>
</dbReference>
<comment type="caution">
    <text evidence="2">The sequence shown here is derived from an EMBL/GenBank/DDBJ whole genome shotgun (WGS) entry which is preliminary data.</text>
</comment>
<sequence length="333" mass="35487">MSGRGLRPPDPATTAHRAYRLLAAGRPAQADPVAAVASGLDVSEDEARAGVEWLGERSLLTPDDGAVALPEHAVLDVLAQARGGLGRMAEEVERWRGAVADLADLVSGAPPSFESERVEVLRFTDRAQLRHWLDDRAPLNRQEAVAMHPALAPNDVLRESLKVDLELLRRGVGFRMLVSRTAARRAGAAAYLSALERTGGQVRVADAIPLQMLVLDSSVVVTPGADTEEPCDVVIRSAVVGRCLLAAFEHLWVGAEKYATFVGAGGDQGEELTAVHVRLLRALATGAKDEAIARQLGCSERTLRRLVAQTLETLGVRSRFAAGAKAAQLGLLD</sequence>
<dbReference type="SMART" id="SM00421">
    <property type="entry name" value="HTH_LUXR"/>
    <property type="match status" value="1"/>
</dbReference>
<dbReference type="InterPro" id="IPR016032">
    <property type="entry name" value="Sig_transdc_resp-reg_C-effctor"/>
</dbReference>
<proteinExistence type="predicted"/>
<dbReference type="PANTHER" id="PTHR34293">
    <property type="entry name" value="HTH-TYPE TRANSCRIPTIONAL REGULATOR TRMBL2"/>
    <property type="match status" value="1"/>
</dbReference>
<evidence type="ECO:0000259" key="1">
    <source>
        <dbReference type="PROSITE" id="PS50043"/>
    </source>
</evidence>
<dbReference type="SUPFAM" id="SSF46894">
    <property type="entry name" value="C-terminal effector domain of the bipartite response regulators"/>
    <property type="match status" value="1"/>
</dbReference>
<dbReference type="InterPro" id="IPR036388">
    <property type="entry name" value="WH-like_DNA-bd_sf"/>
</dbReference>
<protein>
    <submittedName>
        <fullName evidence="2">Helix-turn-helix domain-containing protein</fullName>
    </submittedName>
</protein>
<dbReference type="Gene3D" id="1.10.10.10">
    <property type="entry name" value="Winged helix-like DNA-binding domain superfamily/Winged helix DNA-binding domain"/>
    <property type="match status" value="1"/>
</dbReference>
<name>A0ABS5KS66_9ACTN</name>
<gene>
    <name evidence="2" type="ORF">KGQ19_18685</name>
</gene>